<feature type="domain" description="Antitoxin Xre/MbcA/ParS-like toxin-binding" evidence="2">
    <location>
        <begin position="134"/>
        <end position="184"/>
    </location>
</feature>
<dbReference type="Pfam" id="PF09722">
    <property type="entry name" value="Xre_MbcA_ParS_C"/>
    <property type="match status" value="1"/>
</dbReference>
<dbReference type="Proteomes" id="UP001212042">
    <property type="component" value="Unassembled WGS sequence"/>
</dbReference>
<dbReference type="InterPro" id="IPR024467">
    <property type="entry name" value="Xre/MbcA/ParS-like_toxin-bd"/>
</dbReference>
<evidence type="ECO:0000256" key="1">
    <source>
        <dbReference type="SAM" id="MobiDB-lite"/>
    </source>
</evidence>
<evidence type="ECO:0000259" key="2">
    <source>
        <dbReference type="Pfam" id="PF09722"/>
    </source>
</evidence>
<proteinExistence type="predicted"/>
<name>A0ABT4XDH3_9PSED</name>
<gene>
    <name evidence="3" type="ORF">PH586_07600</name>
</gene>
<reference evidence="3 4" key="1">
    <citation type="submission" date="2023-01" db="EMBL/GenBank/DDBJ databases">
        <title>Pseudomonas SA3-5T sp. nov., isolated from tidal flat sediment.</title>
        <authorList>
            <person name="Kim H.S."/>
            <person name="Kim J.-S."/>
            <person name="Suh M.K."/>
            <person name="Eom M.K."/>
            <person name="Lee J.-S."/>
        </authorList>
    </citation>
    <scope>NUCLEOTIDE SEQUENCE [LARGE SCALE GENOMIC DNA]</scope>
    <source>
        <strain evidence="3 4">SA3-5</strain>
    </source>
</reference>
<protein>
    <submittedName>
        <fullName evidence="3">DUF2384 domain-containing protein</fullName>
    </submittedName>
</protein>
<keyword evidence="4" id="KW-1185">Reference proteome</keyword>
<evidence type="ECO:0000313" key="3">
    <source>
        <dbReference type="EMBL" id="MDA7086241.1"/>
    </source>
</evidence>
<sequence length="187" mass="20126">MDETTPGRGGKSKVASIKGEVRPGKSCSATGYCKATQVAKGSDTSRKTFVTTLLTGGASPDDLGAVYRVTREGITIAALTEFTNSLKMFNSGYLLIVLTGLSKRTIQRRQQKPAEPLNSEQSARALLGAQTLEQAIRVIGTPELAEGWMSKPAIGLDGWRPIDLMDNAIGIQLVSEFLTRLEYGVYQ</sequence>
<dbReference type="RefSeq" id="WP_271347156.1">
    <property type="nucleotide sequence ID" value="NZ_JAQJZJ010000003.1"/>
</dbReference>
<feature type="region of interest" description="Disordered" evidence="1">
    <location>
        <begin position="1"/>
        <end position="20"/>
    </location>
</feature>
<dbReference type="NCBIfam" id="TIGR02293">
    <property type="entry name" value="TAS_TIGR02293"/>
    <property type="match status" value="1"/>
</dbReference>
<dbReference type="EMBL" id="JAQJZJ010000003">
    <property type="protein sequence ID" value="MDA7086241.1"/>
    <property type="molecule type" value="Genomic_DNA"/>
</dbReference>
<organism evidence="3 4">
    <name type="scientific">Pseudomonas aestuarii</name>
    <dbReference type="NCBI Taxonomy" id="3018340"/>
    <lineage>
        <taxon>Bacteria</taxon>
        <taxon>Pseudomonadati</taxon>
        <taxon>Pseudomonadota</taxon>
        <taxon>Gammaproteobacteria</taxon>
        <taxon>Pseudomonadales</taxon>
        <taxon>Pseudomonadaceae</taxon>
        <taxon>Pseudomonas</taxon>
    </lineage>
</organism>
<dbReference type="InterPro" id="IPR011979">
    <property type="entry name" value="Antitox_Xre"/>
</dbReference>
<evidence type="ECO:0000313" key="4">
    <source>
        <dbReference type="Proteomes" id="UP001212042"/>
    </source>
</evidence>
<accession>A0ABT4XDH3</accession>
<comment type="caution">
    <text evidence="3">The sequence shown here is derived from an EMBL/GenBank/DDBJ whole genome shotgun (WGS) entry which is preliminary data.</text>
</comment>